<organism evidence="1 2">
    <name type="scientific">Cylindrospermum stagnale PCC 7417</name>
    <dbReference type="NCBI Taxonomy" id="56107"/>
    <lineage>
        <taxon>Bacteria</taxon>
        <taxon>Bacillati</taxon>
        <taxon>Cyanobacteriota</taxon>
        <taxon>Cyanophyceae</taxon>
        <taxon>Nostocales</taxon>
        <taxon>Nostocaceae</taxon>
        <taxon>Cylindrospermum</taxon>
    </lineage>
</organism>
<evidence type="ECO:0000313" key="2">
    <source>
        <dbReference type="Proteomes" id="UP000010475"/>
    </source>
</evidence>
<accession>K9WVQ1</accession>
<dbReference type="AlphaFoldDB" id="K9WVQ1"/>
<reference evidence="1 2" key="1">
    <citation type="submission" date="2012-06" db="EMBL/GenBank/DDBJ databases">
        <title>Finished chromosome of genome of Cylindrospermum stagnale PCC 7417.</title>
        <authorList>
            <consortium name="US DOE Joint Genome Institute"/>
            <person name="Gugger M."/>
            <person name="Coursin T."/>
            <person name="Rippka R."/>
            <person name="Tandeau De Marsac N."/>
            <person name="Huntemann M."/>
            <person name="Wei C.-L."/>
            <person name="Han J."/>
            <person name="Detter J.C."/>
            <person name="Han C."/>
            <person name="Tapia R."/>
            <person name="Chen A."/>
            <person name="Kyrpides N."/>
            <person name="Mavromatis K."/>
            <person name="Markowitz V."/>
            <person name="Szeto E."/>
            <person name="Ivanova N."/>
            <person name="Pagani I."/>
            <person name="Pati A."/>
            <person name="Goodwin L."/>
            <person name="Nordberg H.P."/>
            <person name="Cantor M.N."/>
            <person name="Hua S.X."/>
            <person name="Woyke T."/>
            <person name="Kerfeld C.A."/>
        </authorList>
    </citation>
    <scope>NUCLEOTIDE SEQUENCE [LARGE SCALE GENOMIC DNA]</scope>
    <source>
        <strain evidence="1 2">PCC 7417</strain>
    </source>
</reference>
<evidence type="ECO:0000313" key="1">
    <source>
        <dbReference type="EMBL" id="AFZ23899.1"/>
    </source>
</evidence>
<sequence>MTDCFVHTFPGEQIRLVNNPLEDLNDLQLAAKAIEFIQEFYSFIQPLSADLMVVFRDIDWSPMSNFDNSYSLS</sequence>
<dbReference type="RefSeq" id="WP_015207155.1">
    <property type="nucleotide sequence ID" value="NC_019757.1"/>
</dbReference>
<proteinExistence type="predicted"/>
<dbReference type="Proteomes" id="UP000010475">
    <property type="component" value="Chromosome"/>
</dbReference>
<name>K9WVQ1_9NOST</name>
<dbReference type="HOGENOM" id="CLU_2698486_0_0_3"/>
<gene>
    <name evidence="1" type="ORF">Cylst_1621</name>
</gene>
<protein>
    <submittedName>
        <fullName evidence="1">Uncharacterized protein</fullName>
    </submittedName>
</protein>
<dbReference type="EMBL" id="CP003642">
    <property type="protein sequence ID" value="AFZ23899.1"/>
    <property type="molecule type" value="Genomic_DNA"/>
</dbReference>
<keyword evidence="2" id="KW-1185">Reference proteome</keyword>
<dbReference type="KEGG" id="csg:Cylst_1621"/>